<dbReference type="GO" id="GO:0071260">
    <property type="term" value="P:cellular response to mechanical stimulus"/>
    <property type="evidence" value="ECO:0007669"/>
    <property type="project" value="TreeGrafter"/>
</dbReference>
<dbReference type="GO" id="GO:0050982">
    <property type="term" value="P:detection of mechanical stimulus"/>
    <property type="evidence" value="ECO:0007669"/>
    <property type="project" value="TreeGrafter"/>
</dbReference>
<proteinExistence type="predicted"/>
<dbReference type="InterPro" id="IPR031805">
    <property type="entry name" value="Piezo_TM25-28"/>
</dbReference>
<organism evidence="6 7">
    <name type="scientific">Ceutorhynchus assimilis</name>
    <name type="common">cabbage seed weevil</name>
    <dbReference type="NCBI Taxonomy" id="467358"/>
    <lineage>
        <taxon>Eukaryota</taxon>
        <taxon>Metazoa</taxon>
        <taxon>Ecdysozoa</taxon>
        <taxon>Arthropoda</taxon>
        <taxon>Hexapoda</taxon>
        <taxon>Insecta</taxon>
        <taxon>Pterygota</taxon>
        <taxon>Neoptera</taxon>
        <taxon>Endopterygota</taxon>
        <taxon>Coleoptera</taxon>
        <taxon>Polyphaga</taxon>
        <taxon>Cucujiformia</taxon>
        <taxon>Curculionidae</taxon>
        <taxon>Ceutorhynchinae</taxon>
        <taxon>Ceutorhynchus</taxon>
    </lineage>
</organism>
<keyword evidence="7" id="KW-1185">Reference proteome</keyword>
<dbReference type="GO" id="GO:0005261">
    <property type="term" value="F:monoatomic cation channel activity"/>
    <property type="evidence" value="ECO:0007669"/>
    <property type="project" value="TreeGrafter"/>
</dbReference>
<feature type="region of interest" description="Disordered" evidence="1">
    <location>
        <begin position="279"/>
        <end position="305"/>
    </location>
</feature>
<dbReference type="Pfam" id="PF24874">
    <property type="entry name" value="Piezo_THU9_anchor"/>
    <property type="match status" value="1"/>
</dbReference>
<feature type="transmembrane region" description="Helical" evidence="2">
    <location>
        <begin position="499"/>
        <end position="521"/>
    </location>
</feature>
<feature type="transmembrane region" description="Helical" evidence="2">
    <location>
        <begin position="460"/>
        <end position="479"/>
    </location>
</feature>
<evidence type="ECO:0000259" key="4">
    <source>
        <dbReference type="Pfam" id="PF23188"/>
    </source>
</evidence>
<name>A0A9N9MSI1_9CUCU</name>
<dbReference type="GO" id="GO:0008381">
    <property type="term" value="F:mechanosensitive monoatomic ion channel activity"/>
    <property type="evidence" value="ECO:0007669"/>
    <property type="project" value="InterPro"/>
</dbReference>
<feature type="transmembrane region" description="Helical" evidence="2">
    <location>
        <begin position="687"/>
        <end position="708"/>
    </location>
</feature>
<feature type="transmembrane region" description="Helical" evidence="2">
    <location>
        <begin position="436"/>
        <end position="453"/>
    </location>
</feature>
<gene>
    <name evidence="6" type="ORF">CEUTPL_LOCUS11072</name>
</gene>
<evidence type="ECO:0008006" key="8">
    <source>
        <dbReference type="Google" id="ProtNLM"/>
    </source>
</evidence>
<dbReference type="AlphaFoldDB" id="A0A9N9MSI1"/>
<feature type="transmembrane region" description="Helical" evidence="2">
    <location>
        <begin position="658"/>
        <end position="678"/>
    </location>
</feature>
<feature type="domain" description="Piezo THU9 and anchor" evidence="5">
    <location>
        <begin position="614"/>
        <end position="848"/>
    </location>
</feature>
<dbReference type="GO" id="GO:0042391">
    <property type="term" value="P:regulation of membrane potential"/>
    <property type="evidence" value="ECO:0007669"/>
    <property type="project" value="TreeGrafter"/>
</dbReference>
<dbReference type="InterPro" id="IPR027272">
    <property type="entry name" value="Piezo"/>
</dbReference>
<feature type="transmembrane region" description="Helical" evidence="2">
    <location>
        <begin position="114"/>
        <end position="133"/>
    </location>
</feature>
<dbReference type="Pfam" id="PF15917">
    <property type="entry name" value="Piezo_TM25-28"/>
    <property type="match status" value="1"/>
</dbReference>
<dbReference type="Pfam" id="PF23188">
    <property type="entry name" value="THU_Piezo1"/>
    <property type="match status" value="1"/>
</dbReference>
<dbReference type="PANTHER" id="PTHR13167:SF25">
    <property type="entry name" value="PIEZO-TYPE MECHANOSENSITIVE ION CHANNEL COMPONENT"/>
    <property type="match status" value="1"/>
</dbReference>
<dbReference type="EMBL" id="OU892282">
    <property type="protein sequence ID" value="CAG9770623.1"/>
    <property type="molecule type" value="Genomic_DNA"/>
</dbReference>
<feature type="transmembrane region" description="Helical" evidence="2">
    <location>
        <begin position="53"/>
        <end position="77"/>
    </location>
</feature>
<protein>
    <recommendedName>
        <fullName evidence="8">Piezo-type mechanosensitive ion channel component</fullName>
    </recommendedName>
</protein>
<accession>A0A9N9MSI1</accession>
<reference evidence="6" key="1">
    <citation type="submission" date="2022-01" db="EMBL/GenBank/DDBJ databases">
        <authorList>
            <person name="King R."/>
        </authorList>
    </citation>
    <scope>NUCLEOTIDE SEQUENCE</scope>
</reference>
<feature type="domain" description="Piezo TM25-28" evidence="3">
    <location>
        <begin position="2"/>
        <end position="211"/>
    </location>
</feature>
<evidence type="ECO:0000313" key="6">
    <source>
        <dbReference type="EMBL" id="CAG9770623.1"/>
    </source>
</evidence>
<feature type="transmembrane region" description="Helical" evidence="2">
    <location>
        <begin position="616"/>
        <end position="638"/>
    </location>
</feature>
<evidence type="ECO:0000256" key="2">
    <source>
        <dbReference type="SAM" id="Phobius"/>
    </source>
</evidence>
<dbReference type="Proteomes" id="UP001152799">
    <property type="component" value="Chromosome 6"/>
</dbReference>
<feature type="transmembrane region" description="Helical" evidence="2">
    <location>
        <begin position="826"/>
        <end position="849"/>
    </location>
</feature>
<keyword evidence="2" id="KW-1133">Transmembrane helix</keyword>
<evidence type="ECO:0000259" key="3">
    <source>
        <dbReference type="Pfam" id="PF15917"/>
    </source>
</evidence>
<dbReference type="GO" id="GO:0016020">
    <property type="term" value="C:membrane"/>
    <property type="evidence" value="ECO:0007669"/>
    <property type="project" value="InterPro"/>
</dbReference>
<keyword evidence="2" id="KW-0812">Transmembrane</keyword>
<evidence type="ECO:0000259" key="5">
    <source>
        <dbReference type="Pfam" id="PF24874"/>
    </source>
</evidence>
<dbReference type="InterPro" id="IPR056768">
    <property type="entry name" value="THU_Piezo"/>
</dbReference>
<feature type="domain" description="Piezo transmembrane helical unit" evidence="4">
    <location>
        <begin position="415"/>
        <end position="533"/>
    </location>
</feature>
<dbReference type="OrthoDB" id="6772639at2759"/>
<dbReference type="PANTHER" id="PTHR13167">
    <property type="entry name" value="PIEZO-TYPE MECHANOSENSITIVE ION CHANNEL COMPONENT"/>
    <property type="match status" value="1"/>
</dbReference>
<dbReference type="InterPro" id="IPR056770">
    <property type="entry name" value="Piezo_THU9_anchor"/>
</dbReference>
<sequence>MWFYAALISTSLAGVMRPTIYSLGYLVGASIFIWEGTHIFLRPPEMILRRWNMLIGYNVVVMLIRTVNQIFGCILIHEIVSDCMIFKIFSIGCVDKFGLTAGVPNISENTACRALYASLGLAYDCICFFFLIFQQRIFKTYHFFHMVNDIKAQTILSNRGAELIVEQKRKKRQAIDLQDKTIRENIEKKLAKVRATHQRVHGNAYARKKTNQSYILKSSDYYMFDDAILNNDIPLRPETKQNVSKSDPYDPMPLTEYLKLFHDTDVATVLEKRDLRRRKRKLMQQGKNPRAVKTSPGPSTSNIRKDSRKTRKFLNIFLFIWGIFESLIVSTTLFFNERSKDFREILNEINAEKKILKEHSKYARGVRLGTNKVWSPVQDYRDLILARRDDKVEEQHDYQDSIYFNFISATWLLILSHTELLSYCIIIFNQYKRANFISLPMVILVFCWGTLTVPKPTKTFWVSTISYVLIMLFIKNFFVMDIIPWETNTHMSNLFFPPLIIGLNRYASLHINIFILVLLFLHRKVLQTLGLWKPYDYRIATLVDNGEYTLGDQKLVPLPVKDTTTKNPFVLETVEASFGDYFPNSIVPGFAKYAERLRLFAQQLIVPSFTQIPVDVYTPMFLCDLINLLIIIFFYGSFYKAESDEGFINFIQNNDVPISFLVVVLLYFLAMVIDRAIYLKKSRLNKIFYHFFQVIAVHIYFFILYPIITERIFIKTPVVQAFYIFKCFYFLLSTYQIKNGYPALISGHYLWHGTGTLRRFSYKIYNCIPYFFVMRTLLDWICTDSCLGVGDWFTMEDISQNIYENMCCTQTLEVPDSKQHTRSRKYLLGGFLYVLLVFTLIFPFMLFSLGSTVGVATHPTKFKIEVYMGSAEPLFQSHTSEKTVQRPTATFGAYRWYGSELEDIRGTHSQLNMVLVTSYTDDHASSMQAQISKWVNIISNDEKYCKYYDRRQGRLQHETQEQIVNILVSLTSAHGNNNHASIRMNLDKQDQEQEETVLRESWSWP</sequence>
<feature type="transmembrane region" description="Helical" evidence="2">
    <location>
        <begin position="20"/>
        <end position="41"/>
    </location>
</feature>
<feature type="transmembrane region" description="Helical" evidence="2">
    <location>
        <begin position="313"/>
        <end position="335"/>
    </location>
</feature>
<evidence type="ECO:0000313" key="7">
    <source>
        <dbReference type="Proteomes" id="UP001152799"/>
    </source>
</evidence>
<keyword evidence="2" id="KW-0472">Membrane</keyword>
<evidence type="ECO:0000256" key="1">
    <source>
        <dbReference type="SAM" id="MobiDB-lite"/>
    </source>
</evidence>